<proteinExistence type="predicted"/>
<dbReference type="PROSITE" id="PS51819">
    <property type="entry name" value="VOC"/>
    <property type="match status" value="1"/>
</dbReference>
<dbReference type="InterPro" id="IPR029068">
    <property type="entry name" value="Glyas_Bleomycin-R_OHBP_Dase"/>
</dbReference>
<name>A0A3B1DAH2_9ZZZZ</name>
<evidence type="ECO:0000259" key="1">
    <source>
        <dbReference type="PROSITE" id="PS51819"/>
    </source>
</evidence>
<protein>
    <recommendedName>
        <fullName evidence="1">VOC domain-containing protein</fullName>
    </recommendedName>
</protein>
<accession>A0A3B1DAH2</accession>
<dbReference type="PANTHER" id="PTHR36113">
    <property type="entry name" value="LYASE, PUTATIVE-RELATED-RELATED"/>
    <property type="match status" value="1"/>
</dbReference>
<dbReference type="InterPro" id="IPR051332">
    <property type="entry name" value="Fosfomycin_Res_Enzymes"/>
</dbReference>
<reference evidence="2" key="1">
    <citation type="submission" date="2018-06" db="EMBL/GenBank/DDBJ databases">
        <authorList>
            <person name="Zhirakovskaya E."/>
        </authorList>
    </citation>
    <scope>NUCLEOTIDE SEQUENCE</scope>
</reference>
<dbReference type="Gene3D" id="3.10.180.10">
    <property type="entry name" value="2,3-Dihydroxybiphenyl 1,2-Dioxygenase, domain 1"/>
    <property type="match status" value="1"/>
</dbReference>
<dbReference type="AlphaFoldDB" id="A0A3B1DAH2"/>
<dbReference type="CDD" id="cd06587">
    <property type="entry name" value="VOC"/>
    <property type="match status" value="1"/>
</dbReference>
<dbReference type="EMBL" id="UOGF01000121">
    <property type="protein sequence ID" value="VAX33843.1"/>
    <property type="molecule type" value="Genomic_DNA"/>
</dbReference>
<feature type="domain" description="VOC" evidence="1">
    <location>
        <begin position="5"/>
        <end position="123"/>
    </location>
</feature>
<gene>
    <name evidence="2" type="ORF">MNBD_NITROSPIRAE01-1284</name>
</gene>
<dbReference type="PANTHER" id="PTHR36113:SF3">
    <property type="entry name" value="SLL5075 PROTEIN"/>
    <property type="match status" value="1"/>
</dbReference>
<sequence>MALQGLRHLALRVSDLSRSRHFYEDLLGMQVVWQPDDTSLYLSSGCDNLALHQIAAGETLDLKGQSLDHLGFIAENEADVDAIFETAKTAHVPIVKPVKRHRDHAYSFYMADPDGNVIQILYEPNISPLKLR</sequence>
<dbReference type="SUPFAM" id="SSF54593">
    <property type="entry name" value="Glyoxalase/Bleomycin resistance protein/Dihydroxybiphenyl dioxygenase"/>
    <property type="match status" value="1"/>
</dbReference>
<evidence type="ECO:0000313" key="2">
    <source>
        <dbReference type="EMBL" id="VAX33843.1"/>
    </source>
</evidence>
<dbReference type="InterPro" id="IPR004360">
    <property type="entry name" value="Glyas_Fos-R_dOase_dom"/>
</dbReference>
<organism evidence="2">
    <name type="scientific">hydrothermal vent metagenome</name>
    <dbReference type="NCBI Taxonomy" id="652676"/>
    <lineage>
        <taxon>unclassified sequences</taxon>
        <taxon>metagenomes</taxon>
        <taxon>ecological metagenomes</taxon>
    </lineage>
</organism>
<dbReference type="InterPro" id="IPR037523">
    <property type="entry name" value="VOC_core"/>
</dbReference>
<dbReference type="Pfam" id="PF00903">
    <property type="entry name" value="Glyoxalase"/>
    <property type="match status" value="1"/>
</dbReference>